<comment type="caution">
    <text evidence="9">The sequence shown here is derived from an EMBL/GenBank/DDBJ whole genome shotgun (WGS) entry which is preliminary data.</text>
</comment>
<dbReference type="SUPFAM" id="SSF54373">
    <property type="entry name" value="FAD-linked reductases, C-terminal domain"/>
    <property type="match status" value="1"/>
</dbReference>
<keyword evidence="4" id="KW-0285">Flavoprotein</keyword>
<evidence type="ECO:0000259" key="7">
    <source>
        <dbReference type="PROSITE" id="PS00623"/>
    </source>
</evidence>
<dbReference type="SUPFAM" id="SSF51905">
    <property type="entry name" value="FAD/NAD(P)-binding domain"/>
    <property type="match status" value="1"/>
</dbReference>
<reference evidence="9" key="1">
    <citation type="submission" date="2018-03" db="EMBL/GenBank/DDBJ databases">
        <authorList>
            <person name="Guldener U."/>
        </authorList>
    </citation>
    <scope>NUCLEOTIDE SEQUENCE</scope>
</reference>
<evidence type="ECO:0000256" key="3">
    <source>
        <dbReference type="PIRSR" id="PIRSR000137-2"/>
    </source>
</evidence>
<dbReference type="GO" id="GO:0016614">
    <property type="term" value="F:oxidoreductase activity, acting on CH-OH group of donors"/>
    <property type="evidence" value="ECO:0007669"/>
    <property type="project" value="InterPro"/>
</dbReference>
<dbReference type="PROSITE" id="PS00624">
    <property type="entry name" value="GMC_OXRED_2"/>
    <property type="match status" value="1"/>
</dbReference>
<keyword evidence="6" id="KW-0732">Signal</keyword>
<comment type="cofactor">
    <cofactor evidence="3">
        <name>FAD</name>
        <dbReference type="ChEBI" id="CHEBI:57692"/>
    </cofactor>
</comment>
<name>A0AAE8MUA0_9PEZI</name>
<feature type="active site" description="Proton donor" evidence="2">
    <location>
        <position position="587"/>
    </location>
</feature>
<evidence type="ECO:0000313" key="9">
    <source>
        <dbReference type="EMBL" id="SPN99988.1"/>
    </source>
</evidence>
<evidence type="ECO:0000313" key="10">
    <source>
        <dbReference type="Proteomes" id="UP001187682"/>
    </source>
</evidence>
<evidence type="ECO:0000256" key="6">
    <source>
        <dbReference type="SAM" id="SignalP"/>
    </source>
</evidence>
<accession>A0AAE8MUA0</accession>
<feature type="binding site" evidence="3">
    <location>
        <position position="125"/>
    </location>
    <ligand>
        <name>FAD</name>
        <dbReference type="ChEBI" id="CHEBI:57692"/>
    </ligand>
</feature>
<dbReference type="PANTHER" id="PTHR11552">
    <property type="entry name" value="GLUCOSE-METHANOL-CHOLINE GMC OXIDOREDUCTASE"/>
    <property type="match status" value="1"/>
</dbReference>
<dbReference type="GO" id="GO:0044550">
    <property type="term" value="P:secondary metabolite biosynthetic process"/>
    <property type="evidence" value="ECO:0007669"/>
    <property type="project" value="TreeGrafter"/>
</dbReference>
<dbReference type="PANTHER" id="PTHR11552:SF115">
    <property type="entry name" value="DEHYDROGENASE XPTC-RELATED"/>
    <property type="match status" value="1"/>
</dbReference>
<feature type="domain" description="Glucose-methanol-choline oxidoreductase N-terminal" evidence="8">
    <location>
        <begin position="333"/>
        <end position="347"/>
    </location>
</feature>
<protein>
    <submittedName>
        <fullName evidence="9">Related to alcohol oxidase</fullName>
    </submittedName>
</protein>
<evidence type="ECO:0000256" key="4">
    <source>
        <dbReference type="RuleBase" id="RU003968"/>
    </source>
</evidence>
<feature type="chain" id="PRO_5042031991" evidence="6">
    <location>
        <begin position="21"/>
        <end position="676"/>
    </location>
</feature>
<dbReference type="Pfam" id="PF00732">
    <property type="entry name" value="GMC_oxred_N"/>
    <property type="match status" value="1"/>
</dbReference>
<dbReference type="InterPro" id="IPR012132">
    <property type="entry name" value="GMC_OxRdtase"/>
</dbReference>
<dbReference type="Gene3D" id="3.50.50.60">
    <property type="entry name" value="FAD/NAD(P)-binding domain"/>
    <property type="match status" value="1"/>
</dbReference>
<dbReference type="EMBL" id="ONZQ02000003">
    <property type="protein sequence ID" value="SPN99988.1"/>
    <property type="molecule type" value="Genomic_DNA"/>
</dbReference>
<feature type="active site" description="Proton acceptor" evidence="2">
    <location>
        <position position="630"/>
    </location>
</feature>
<dbReference type="Gene3D" id="3.30.560.10">
    <property type="entry name" value="Glucose Oxidase, domain 3"/>
    <property type="match status" value="1"/>
</dbReference>
<feature type="signal peptide" evidence="6">
    <location>
        <begin position="1"/>
        <end position="20"/>
    </location>
</feature>
<proteinExistence type="inferred from homology"/>
<comment type="similarity">
    <text evidence="1 4">Belongs to the GMC oxidoreductase family.</text>
</comment>
<organism evidence="9 10">
    <name type="scientific">Cephalotrichum gorgonifer</name>
    <dbReference type="NCBI Taxonomy" id="2041049"/>
    <lineage>
        <taxon>Eukaryota</taxon>
        <taxon>Fungi</taxon>
        <taxon>Dikarya</taxon>
        <taxon>Ascomycota</taxon>
        <taxon>Pezizomycotina</taxon>
        <taxon>Sordariomycetes</taxon>
        <taxon>Hypocreomycetidae</taxon>
        <taxon>Microascales</taxon>
        <taxon>Microascaceae</taxon>
        <taxon>Cephalotrichum</taxon>
    </lineage>
</organism>
<evidence type="ECO:0000259" key="8">
    <source>
        <dbReference type="PROSITE" id="PS00624"/>
    </source>
</evidence>
<dbReference type="PIRSF" id="PIRSF000137">
    <property type="entry name" value="Alcohol_oxidase"/>
    <property type="match status" value="1"/>
</dbReference>
<dbReference type="AlphaFoldDB" id="A0AAE8MUA0"/>
<feature type="domain" description="Glucose-methanol-choline oxidoreductase N-terminal" evidence="7">
    <location>
        <begin position="123"/>
        <end position="146"/>
    </location>
</feature>
<evidence type="ECO:0000256" key="5">
    <source>
        <dbReference type="SAM" id="MobiDB-lite"/>
    </source>
</evidence>
<gene>
    <name evidence="9" type="ORF">DNG_02840</name>
</gene>
<feature type="region of interest" description="Disordered" evidence="5">
    <location>
        <begin position="651"/>
        <end position="676"/>
    </location>
</feature>
<dbReference type="Proteomes" id="UP001187682">
    <property type="component" value="Unassembled WGS sequence"/>
</dbReference>
<feature type="compositionally biased region" description="Acidic residues" evidence="5">
    <location>
        <begin position="664"/>
        <end position="676"/>
    </location>
</feature>
<evidence type="ECO:0000256" key="1">
    <source>
        <dbReference type="ARBA" id="ARBA00010790"/>
    </source>
</evidence>
<dbReference type="InterPro" id="IPR036188">
    <property type="entry name" value="FAD/NAD-bd_sf"/>
</dbReference>
<dbReference type="Pfam" id="PF05199">
    <property type="entry name" value="GMC_oxred_C"/>
    <property type="match status" value="1"/>
</dbReference>
<dbReference type="GO" id="GO:0050660">
    <property type="term" value="F:flavin adenine dinucleotide binding"/>
    <property type="evidence" value="ECO:0007669"/>
    <property type="project" value="InterPro"/>
</dbReference>
<dbReference type="InterPro" id="IPR007867">
    <property type="entry name" value="GMC_OxRtase_C"/>
</dbReference>
<sequence>MTSPAKLALAAISLSRLVASSPLRADSAVIIKRQAELRDEYDFIVAGAGTAGLTVADRLSEGGQYTVLVVEYGYLDGSHDITATGPDAREPFVPEYRSGTRMYNITSAPLVHTTGRPANVACGCVVGGSSAVNGMFFDRGSAEDYDSWVWAAGEDHEAEYAREWGWDNIYPFFQKSVTFHPPDERMQEEYKMTYDMAAWGGDTPIHASYPPFQWPGTVAVWDAWRTIEGVEFPKEHGDGNATGLIWCPNSIDPSDRTRSYSRRGHYDNGANERTNFHLLPAHRATKVVLEEVEGAEDRTHRAVGVHIAPRDGDMWEDGPRLVRARREVVVSAGSVHTPQVLQRSGVGPRDVLEAAGVEVKVELPGVGFNLQDHAHYTISFNYTTDLTPNPGSLASDPEFRAEADRQWAENKSGPHSSNVNGGAFLPLPFLSNRSEAIIESYLAQDPAEFLPSNAHETVIAGYKQQMKTMARMFASNRSAELEWLVSGRGGSSIIMIKIVSRGTILISPEDDGDSRGNVEPVVDWRTFSNPIDAEITAEFLKLARWFMQTEAMQKTFAPVEVSPGVDIATDEEIIAWIKSRISPSNGHLVGTASLGPKELGGVVGPDLRVHGIEGLSVADNSIMRIIPGTHTSSTAYAIGEKAADLVLRRAKANPLPETDPVELPVEEDPAEEDNGE</sequence>
<keyword evidence="10" id="KW-1185">Reference proteome</keyword>
<keyword evidence="3 4" id="KW-0274">FAD</keyword>
<dbReference type="InterPro" id="IPR000172">
    <property type="entry name" value="GMC_OxRdtase_N"/>
</dbReference>
<dbReference type="PROSITE" id="PS00623">
    <property type="entry name" value="GMC_OXRED_1"/>
    <property type="match status" value="1"/>
</dbReference>
<evidence type="ECO:0000256" key="2">
    <source>
        <dbReference type="PIRSR" id="PIRSR000137-1"/>
    </source>
</evidence>